<dbReference type="InterPro" id="IPR039258">
    <property type="entry name" value="ZNF511"/>
</dbReference>
<accession>A0A6J2JBG8</accession>
<reference evidence="4 5" key="1">
    <citation type="submission" date="2025-04" db="UniProtKB">
        <authorList>
            <consortium name="RefSeq"/>
        </authorList>
    </citation>
    <scope>IDENTIFICATION</scope>
    <source>
        <tissue evidence="4 5">Silk gland</tissue>
    </source>
</reference>
<feature type="region of interest" description="Disordered" evidence="1">
    <location>
        <begin position="167"/>
        <end position="217"/>
    </location>
</feature>
<dbReference type="GeneID" id="114240421"/>
<evidence type="ECO:0000313" key="5">
    <source>
        <dbReference type="RefSeq" id="XP_028026751.1"/>
    </source>
</evidence>
<organism evidence="3 5">
    <name type="scientific">Bombyx mandarina</name>
    <name type="common">Wild silk moth</name>
    <name type="synonym">Wild silkworm</name>
    <dbReference type="NCBI Taxonomy" id="7092"/>
    <lineage>
        <taxon>Eukaryota</taxon>
        <taxon>Metazoa</taxon>
        <taxon>Ecdysozoa</taxon>
        <taxon>Arthropoda</taxon>
        <taxon>Hexapoda</taxon>
        <taxon>Insecta</taxon>
        <taxon>Pterygota</taxon>
        <taxon>Neoptera</taxon>
        <taxon>Endopterygota</taxon>
        <taxon>Lepidoptera</taxon>
        <taxon>Glossata</taxon>
        <taxon>Ditrysia</taxon>
        <taxon>Bombycoidea</taxon>
        <taxon>Bombycidae</taxon>
        <taxon>Bombycinae</taxon>
        <taxon>Bombyx</taxon>
    </lineage>
</organism>
<evidence type="ECO:0000313" key="4">
    <source>
        <dbReference type="RefSeq" id="XP_028026750.1"/>
    </source>
</evidence>
<name>A0A6J2JBG8_BOMMA</name>
<dbReference type="PROSITE" id="PS00028">
    <property type="entry name" value="ZINC_FINGER_C2H2_1"/>
    <property type="match status" value="2"/>
</dbReference>
<sequence>MNAKSLLEKLKEYGVGKRMLDDVMFIHDKQPTRLGIYDVDDGNYNSKFKQTPCSIPGCKHIADTLLDYENHYNATHRYSCAQCKKVLPSPHFLDLHIQENHDSYFAVMAEKKPSYCCYIEECKQKFNNTADRLDHCVREHRIPKDFRFERQKKDKNKMPNAMDVDEAKSNKFHLNNSKQKTFSKNKYAGKKFTSDKKSRDETSMDCSMEDLKDSLPK</sequence>
<dbReference type="RefSeq" id="XP_028026751.1">
    <property type="nucleotide sequence ID" value="XM_028170950.1"/>
</dbReference>
<proteinExistence type="predicted"/>
<dbReference type="PANTHER" id="PTHR21354:SF0">
    <property type="entry name" value="ZINC FINGER PROTEIN 511"/>
    <property type="match status" value="1"/>
</dbReference>
<evidence type="ECO:0000313" key="3">
    <source>
        <dbReference type="Proteomes" id="UP000504629"/>
    </source>
</evidence>
<feature type="compositionally biased region" description="Basic and acidic residues" evidence="1">
    <location>
        <begin position="192"/>
        <end position="202"/>
    </location>
</feature>
<feature type="domain" description="C2H2-type" evidence="2">
    <location>
        <begin position="117"/>
        <end position="140"/>
    </location>
</feature>
<dbReference type="RefSeq" id="XP_028026750.1">
    <property type="nucleotide sequence ID" value="XM_028170949.1"/>
</dbReference>
<evidence type="ECO:0000259" key="2">
    <source>
        <dbReference type="PROSITE" id="PS00028"/>
    </source>
</evidence>
<dbReference type="PANTHER" id="PTHR21354">
    <property type="entry name" value="ZINC FINGER PROTEIN 511"/>
    <property type="match status" value="1"/>
</dbReference>
<feature type="domain" description="C2H2-type" evidence="2">
    <location>
        <begin position="80"/>
        <end position="101"/>
    </location>
</feature>
<dbReference type="Proteomes" id="UP000504629">
    <property type="component" value="Unplaced"/>
</dbReference>
<gene>
    <name evidence="4 5" type="primary">LOC114240421</name>
</gene>
<keyword evidence="3" id="KW-1185">Reference proteome</keyword>
<dbReference type="InterPro" id="IPR013087">
    <property type="entry name" value="Znf_C2H2_type"/>
</dbReference>
<protein>
    <submittedName>
        <fullName evidence="4 5">Zinc finger protein 511</fullName>
    </submittedName>
</protein>
<dbReference type="SMART" id="SM00355">
    <property type="entry name" value="ZnF_C2H2"/>
    <property type="match status" value="3"/>
</dbReference>
<dbReference type="AlphaFoldDB" id="A0A6J2JBG8"/>
<dbReference type="KEGG" id="bman:114240421"/>
<dbReference type="OrthoDB" id="18440at2759"/>
<evidence type="ECO:0000256" key="1">
    <source>
        <dbReference type="SAM" id="MobiDB-lite"/>
    </source>
</evidence>